<evidence type="ECO:0000256" key="1">
    <source>
        <dbReference type="SAM" id="Phobius"/>
    </source>
</evidence>
<dbReference type="EMBL" id="AFCE01000114">
    <property type="protein sequence ID" value="EGL83315.1"/>
    <property type="molecule type" value="Genomic_DNA"/>
</dbReference>
<proteinExistence type="predicted"/>
<dbReference type="eggNOG" id="ENOG5032TNI">
    <property type="taxonomic scope" value="Bacteria"/>
</dbReference>
<dbReference type="RefSeq" id="WP_007503929.1">
    <property type="nucleotide sequence ID" value="NZ_AFCE01000114.1"/>
</dbReference>
<gene>
    <name evidence="2" type="ORF">CathTA2_1136</name>
</gene>
<reference evidence="2 3" key="1">
    <citation type="journal article" date="2011" name="J. Bacteriol.">
        <title>Draft genome sequence of the thermoalkaliphilic Caldalkalibacillus thermarum strain TA2.A1.</title>
        <authorList>
            <person name="Kalamorz F."/>
            <person name="Keis S."/>
            <person name="McMillan D.G."/>
            <person name="Olsson K."/>
            <person name="Stanton J.A."/>
            <person name="Stockwell P."/>
            <person name="Black M.A."/>
            <person name="Klingeman D.M."/>
            <person name="Land M.L."/>
            <person name="Han C.S."/>
            <person name="Martin S.L."/>
            <person name="Becher S.A."/>
            <person name="Peddie C.J."/>
            <person name="Morgan H.W."/>
            <person name="Matthies D."/>
            <person name="Preiss L."/>
            <person name="Meier T."/>
            <person name="Brown S.D."/>
            <person name="Cook G.M."/>
        </authorList>
    </citation>
    <scope>NUCLEOTIDE SEQUENCE [LARGE SCALE GENOMIC DNA]</scope>
    <source>
        <strain evidence="2 3">TA2.A1</strain>
    </source>
</reference>
<sequence>MQIKITLNRGMVMTNQVKQDGGWIRKVYLYLTMLITLLMVIGGSVGVVMAVADIVAPTPYYMSFEEYRHMHTVKQGEGRTEIGGEAEVDEQTLRAQYEEMIRLERERSVERAKNSLIKSLAWVLVPLPVFIYFQRQVRKGGGSKN</sequence>
<dbReference type="OrthoDB" id="2925884at2"/>
<protein>
    <submittedName>
        <fullName evidence="2">Uncharacterized protein</fullName>
    </submittedName>
</protein>
<evidence type="ECO:0000313" key="3">
    <source>
        <dbReference type="Proteomes" id="UP000010716"/>
    </source>
</evidence>
<evidence type="ECO:0000313" key="2">
    <source>
        <dbReference type="EMBL" id="EGL83315.1"/>
    </source>
</evidence>
<dbReference type="Proteomes" id="UP000010716">
    <property type="component" value="Unassembled WGS sequence"/>
</dbReference>
<comment type="caution">
    <text evidence="2">The sequence shown here is derived from an EMBL/GenBank/DDBJ whole genome shotgun (WGS) entry which is preliminary data.</text>
</comment>
<dbReference type="AlphaFoldDB" id="F5L5S3"/>
<keyword evidence="1" id="KW-0812">Transmembrane</keyword>
<organism evidence="2 3">
    <name type="scientific">Caldalkalibacillus thermarum (strain TA2.A1)</name>
    <dbReference type="NCBI Taxonomy" id="986075"/>
    <lineage>
        <taxon>Bacteria</taxon>
        <taxon>Bacillati</taxon>
        <taxon>Bacillota</taxon>
        <taxon>Bacilli</taxon>
        <taxon>Bacillales</taxon>
        <taxon>Bacillaceae</taxon>
        <taxon>Caldalkalibacillus</taxon>
    </lineage>
</organism>
<keyword evidence="1" id="KW-0472">Membrane</keyword>
<feature type="transmembrane region" description="Helical" evidence="1">
    <location>
        <begin position="27"/>
        <end position="52"/>
    </location>
</feature>
<accession>F5L5S3</accession>
<name>F5L5S3_CALTT</name>
<keyword evidence="1" id="KW-1133">Transmembrane helix</keyword>